<evidence type="ECO:0000256" key="1">
    <source>
        <dbReference type="SAM" id="MobiDB-lite"/>
    </source>
</evidence>
<dbReference type="AlphaFoldDB" id="A0A8T8SA91"/>
<comment type="caution">
    <text evidence="2">The sequence shown here is derived from an EMBL/GenBank/DDBJ whole genome shotgun (WGS) entry which is preliminary data.</text>
</comment>
<dbReference type="GO" id="GO:0033540">
    <property type="term" value="P:fatty acid beta-oxidation using acyl-CoA oxidase"/>
    <property type="evidence" value="ECO:0007669"/>
    <property type="project" value="TreeGrafter"/>
</dbReference>
<dbReference type="InterPro" id="IPR046373">
    <property type="entry name" value="Acyl-CoA_Oxase/DH_mid-dom_sf"/>
</dbReference>
<dbReference type="PANTHER" id="PTHR10909">
    <property type="entry name" value="ELECTRON TRANSPORT OXIDOREDUCTASE"/>
    <property type="match status" value="1"/>
</dbReference>
<evidence type="ECO:0000313" key="2">
    <source>
        <dbReference type="EMBL" id="KAE8235942.1"/>
    </source>
</evidence>
<dbReference type="GO" id="GO:0055088">
    <property type="term" value="P:lipid homeostasis"/>
    <property type="evidence" value="ECO:0007669"/>
    <property type="project" value="TreeGrafter"/>
</dbReference>
<organism evidence="2 3">
    <name type="scientific">Tilletia indica</name>
    <dbReference type="NCBI Taxonomy" id="43049"/>
    <lineage>
        <taxon>Eukaryota</taxon>
        <taxon>Fungi</taxon>
        <taxon>Dikarya</taxon>
        <taxon>Basidiomycota</taxon>
        <taxon>Ustilaginomycotina</taxon>
        <taxon>Exobasidiomycetes</taxon>
        <taxon>Tilletiales</taxon>
        <taxon>Tilletiaceae</taxon>
        <taxon>Tilletia</taxon>
    </lineage>
</organism>
<feature type="region of interest" description="Disordered" evidence="1">
    <location>
        <begin position="79"/>
        <end position="105"/>
    </location>
</feature>
<dbReference type="GO" id="GO:0003997">
    <property type="term" value="F:acyl-CoA oxidase activity"/>
    <property type="evidence" value="ECO:0007669"/>
    <property type="project" value="InterPro"/>
</dbReference>
<dbReference type="InterPro" id="IPR012258">
    <property type="entry name" value="Acyl-CoA_oxidase"/>
</dbReference>
<gene>
    <name evidence="2" type="ORF">A4X13_0g9322</name>
</gene>
<reference evidence="2" key="2">
    <citation type="journal article" date="2019" name="IMA Fungus">
        <title>Genome sequencing and comparison of five Tilletia species to identify candidate genes for the detection of regulated species infecting wheat.</title>
        <authorList>
            <person name="Nguyen H.D.T."/>
            <person name="Sultana T."/>
            <person name="Kesanakurti P."/>
            <person name="Hambleton S."/>
        </authorList>
    </citation>
    <scope>NUCLEOTIDE SEQUENCE</scope>
    <source>
        <strain evidence="2">DAOMC 236416</strain>
    </source>
</reference>
<dbReference type="GO" id="GO:0005777">
    <property type="term" value="C:peroxisome"/>
    <property type="evidence" value="ECO:0007669"/>
    <property type="project" value="InterPro"/>
</dbReference>
<dbReference type="Proteomes" id="UP000077521">
    <property type="component" value="Unassembled WGS sequence"/>
</dbReference>
<keyword evidence="3" id="KW-1185">Reference proteome</keyword>
<name>A0A8T8SA91_9BASI</name>
<dbReference type="GO" id="GO:0005504">
    <property type="term" value="F:fatty acid binding"/>
    <property type="evidence" value="ECO:0007669"/>
    <property type="project" value="TreeGrafter"/>
</dbReference>
<accession>A0A8T8SA91</accession>
<dbReference type="InterPro" id="IPR009100">
    <property type="entry name" value="AcylCoA_DH/oxidase_NM_dom_sf"/>
</dbReference>
<protein>
    <submittedName>
        <fullName evidence="2">Uncharacterized protein</fullName>
    </submittedName>
</protein>
<dbReference type="SUPFAM" id="SSF56645">
    <property type="entry name" value="Acyl-CoA dehydrogenase NM domain-like"/>
    <property type="match status" value="1"/>
</dbReference>
<sequence>MYSTLGHGWSTLEIVKAVLCLDLRSPLSIRWNAFVPVIMSRITPDQIDRWAGCAMRHVILGAYLHTELRHGSNVASLETTATFTGPPTPSSSTHPSSPRPSGGPVLSGLGTTAIHAVVLAQLLLDGKDIGQHLFFVPLRYAEAGKLFPAVTAGDIGPKTYGAFAGLDNSWARLDDYIIPRENMFMKHSQVSKVAFTPSLPARRCPTSV</sequence>
<dbReference type="GO" id="GO:0071949">
    <property type="term" value="F:FAD binding"/>
    <property type="evidence" value="ECO:0007669"/>
    <property type="project" value="InterPro"/>
</dbReference>
<evidence type="ECO:0000313" key="3">
    <source>
        <dbReference type="Proteomes" id="UP000077521"/>
    </source>
</evidence>
<dbReference type="PANTHER" id="PTHR10909:SF250">
    <property type="entry name" value="PEROXISOMAL ACYL-COENZYME A OXIDASE 1"/>
    <property type="match status" value="1"/>
</dbReference>
<proteinExistence type="predicted"/>
<dbReference type="EMBL" id="LWDF02002487">
    <property type="protein sequence ID" value="KAE8235942.1"/>
    <property type="molecule type" value="Genomic_DNA"/>
</dbReference>
<reference evidence="2" key="1">
    <citation type="submission" date="2016-04" db="EMBL/GenBank/DDBJ databases">
        <authorList>
            <person name="Nguyen H.D."/>
            <person name="Samba Siva P."/>
            <person name="Cullis J."/>
            <person name="Levesque C.A."/>
            <person name="Hambleton S."/>
        </authorList>
    </citation>
    <scope>NUCLEOTIDE SEQUENCE</scope>
    <source>
        <strain evidence="2">DAOMC 236416</strain>
    </source>
</reference>
<dbReference type="Gene3D" id="2.40.110.10">
    <property type="entry name" value="Butyryl-CoA Dehydrogenase, subunit A, domain 2"/>
    <property type="match status" value="1"/>
</dbReference>